<keyword evidence="8" id="KW-1185">Reference proteome</keyword>
<dbReference type="OrthoDB" id="9814143at2"/>
<feature type="transmembrane region" description="Helical" evidence="5">
    <location>
        <begin position="25"/>
        <end position="51"/>
    </location>
</feature>
<dbReference type="InterPro" id="IPR010432">
    <property type="entry name" value="RDD"/>
</dbReference>
<protein>
    <submittedName>
        <fullName evidence="7">RDD domain containing protein</fullName>
    </submittedName>
</protein>
<reference evidence="8" key="1">
    <citation type="journal article" date="2012" name="Stand. Genomic Sci.">
        <title>Genome sequence of the Antarctic rhodopsins-containing flavobacterium Gillisia limnaea type strain (R-8282(T)).</title>
        <authorList>
            <person name="Riedel T."/>
            <person name="Held B."/>
            <person name="Nolan M."/>
            <person name="Lucas S."/>
            <person name="Lapidus A."/>
            <person name="Tice H."/>
            <person name="Del Rio T.G."/>
            <person name="Cheng J.F."/>
            <person name="Han C."/>
            <person name="Tapia R."/>
            <person name="Goodwin L.A."/>
            <person name="Pitluck S."/>
            <person name="Liolios K."/>
            <person name="Mavromatis K."/>
            <person name="Pagani I."/>
            <person name="Ivanova N."/>
            <person name="Mikhailova N."/>
            <person name="Pati A."/>
            <person name="Chen A."/>
            <person name="Palaniappan K."/>
            <person name="Land M."/>
            <person name="Rohde M."/>
            <person name="Tindall B.J."/>
            <person name="Detter J.C."/>
            <person name="Goker M."/>
            <person name="Bristow J."/>
            <person name="Eisen J.A."/>
            <person name="Markowitz V."/>
            <person name="Hugenholtz P."/>
            <person name="Kyrpides N.C."/>
            <person name="Klenk H.P."/>
            <person name="Woyke T."/>
        </authorList>
    </citation>
    <scope>NUCLEOTIDE SEQUENCE [LARGE SCALE GENOMIC DNA]</scope>
    <source>
        <strain evidence="8">DSM 15749 / LMG 21470 / R-8282</strain>
    </source>
</reference>
<keyword evidence="3 5" id="KW-1133">Transmembrane helix</keyword>
<evidence type="ECO:0000313" key="8">
    <source>
        <dbReference type="Proteomes" id="UP000003844"/>
    </source>
</evidence>
<sequence length="237" mass="26519">MDNFQIETAQNIGIQQKVAGIGDRILAFLVDTFLLVAYGILTSLAIAGLGMEGGDLWVYYLIIGLPIFLYYLLFESFNNGRTLGKAALNIRVVKLDGSRPRFSQYLVRWLLRLIDITLASGSIAVVTILLNGKGQRLGDMAAGTTVISEKKQIGLSQTLMVDLPENYIPKYPQVTLLKDKDVQNIKSLYQNARRDGNHKVILSLSNKISELLEVEPQESPSDFVKNILKDFNYYTQQ</sequence>
<evidence type="ECO:0000256" key="4">
    <source>
        <dbReference type="ARBA" id="ARBA00023136"/>
    </source>
</evidence>
<evidence type="ECO:0000256" key="3">
    <source>
        <dbReference type="ARBA" id="ARBA00022989"/>
    </source>
</evidence>
<feature type="domain" description="RDD" evidence="6">
    <location>
        <begin position="18"/>
        <end position="143"/>
    </location>
</feature>
<dbReference type="GO" id="GO:0016020">
    <property type="term" value="C:membrane"/>
    <property type="evidence" value="ECO:0007669"/>
    <property type="project" value="UniProtKB-SubCell"/>
</dbReference>
<dbReference type="HOGENOM" id="CLU_054176_2_0_10"/>
<dbReference type="PANTHER" id="PTHR38480:SF1">
    <property type="entry name" value="SLR0254 PROTEIN"/>
    <property type="match status" value="1"/>
</dbReference>
<dbReference type="EMBL" id="JH594606">
    <property type="protein sequence ID" value="EHQ03940.1"/>
    <property type="molecule type" value="Genomic_DNA"/>
</dbReference>
<feature type="transmembrane region" description="Helical" evidence="5">
    <location>
        <begin position="57"/>
        <end position="74"/>
    </location>
</feature>
<feature type="transmembrane region" description="Helical" evidence="5">
    <location>
        <begin position="109"/>
        <end position="130"/>
    </location>
</feature>
<dbReference type="AlphaFoldDB" id="H2BV50"/>
<proteinExistence type="predicted"/>
<evidence type="ECO:0000256" key="1">
    <source>
        <dbReference type="ARBA" id="ARBA00004141"/>
    </source>
</evidence>
<name>H2BV50_GILLR</name>
<dbReference type="STRING" id="865937.Gilli_3339"/>
<evidence type="ECO:0000256" key="5">
    <source>
        <dbReference type="SAM" id="Phobius"/>
    </source>
</evidence>
<keyword evidence="4 5" id="KW-0472">Membrane</keyword>
<dbReference type="RefSeq" id="WP_006990246.1">
    <property type="nucleotide sequence ID" value="NZ_JH594606.1"/>
</dbReference>
<evidence type="ECO:0000256" key="2">
    <source>
        <dbReference type="ARBA" id="ARBA00022692"/>
    </source>
</evidence>
<evidence type="ECO:0000313" key="7">
    <source>
        <dbReference type="EMBL" id="EHQ03940.1"/>
    </source>
</evidence>
<accession>H2BV50</accession>
<keyword evidence="2 5" id="KW-0812">Transmembrane</keyword>
<evidence type="ECO:0000259" key="6">
    <source>
        <dbReference type="Pfam" id="PF06271"/>
    </source>
</evidence>
<dbReference type="Proteomes" id="UP000003844">
    <property type="component" value="Unassembled WGS sequence"/>
</dbReference>
<dbReference type="PANTHER" id="PTHR38480">
    <property type="entry name" value="SLR0254 PROTEIN"/>
    <property type="match status" value="1"/>
</dbReference>
<gene>
    <name evidence="7" type="ORF">Gilli_3339</name>
</gene>
<comment type="subcellular location">
    <subcellularLocation>
        <location evidence="1">Membrane</location>
        <topology evidence="1">Multi-pass membrane protein</topology>
    </subcellularLocation>
</comment>
<organism evidence="7 8">
    <name type="scientific">Gillisia limnaea (strain DSM 15749 / LMG 21470 / R-8282)</name>
    <dbReference type="NCBI Taxonomy" id="865937"/>
    <lineage>
        <taxon>Bacteria</taxon>
        <taxon>Pseudomonadati</taxon>
        <taxon>Bacteroidota</taxon>
        <taxon>Flavobacteriia</taxon>
        <taxon>Flavobacteriales</taxon>
        <taxon>Flavobacteriaceae</taxon>
        <taxon>Gillisia</taxon>
    </lineage>
</organism>
<dbReference type="eggNOG" id="COG1714">
    <property type="taxonomic scope" value="Bacteria"/>
</dbReference>
<dbReference type="Pfam" id="PF06271">
    <property type="entry name" value="RDD"/>
    <property type="match status" value="1"/>
</dbReference>